<evidence type="ECO:0000313" key="2">
    <source>
        <dbReference type="Proteomes" id="UP000182125"/>
    </source>
</evidence>
<dbReference type="GeneID" id="33333533"/>
<evidence type="ECO:0008006" key="3">
    <source>
        <dbReference type="Google" id="ProtNLM"/>
    </source>
</evidence>
<reference evidence="1 2" key="1">
    <citation type="submission" date="2016-10" db="EMBL/GenBank/DDBJ databases">
        <authorList>
            <person name="de Groot N.N."/>
        </authorList>
    </citation>
    <scope>NUCLEOTIDE SEQUENCE [LARGE SCALE GENOMIC DNA]</scope>
    <source>
        <strain evidence="1 2">OGL-20</strain>
    </source>
</reference>
<name>A0A1I0P3X6_9EURY</name>
<dbReference type="OrthoDB" id="88400at2157"/>
<accession>A0A1I0P3X6</accession>
<protein>
    <recommendedName>
        <fullName evidence="3">DUF4276 family protein</fullName>
    </recommendedName>
</protein>
<dbReference type="RefSeq" id="WP_143597808.1">
    <property type="nucleotide sequence ID" value="NZ_CP015105.1"/>
</dbReference>
<proteinExistence type="predicted"/>
<gene>
    <name evidence="1" type="ORF">SAMN05216170_1494</name>
</gene>
<evidence type="ECO:0000313" key="1">
    <source>
        <dbReference type="EMBL" id="SEW08900.1"/>
    </source>
</evidence>
<sequence>MGMAKEIVIITEDTYGGEFFKRLLGRLNHEGLANIKLKKLSGRRNPIHAPYLCNHKLTKIIKAAESAFPEFILIVYDGDDPANYGSRKRDIAKHIPKKTEVPVKIFLFEYEIEEWICKSLGYSWSTKPSDELKKRERYTKSNLPKYADKLDFEKLKRNCKSFREFLEILGD</sequence>
<dbReference type="Proteomes" id="UP000182125">
    <property type="component" value="Unassembled WGS sequence"/>
</dbReference>
<dbReference type="EMBL" id="FOIW01000002">
    <property type="protein sequence ID" value="SEW08900.1"/>
    <property type="molecule type" value="Genomic_DNA"/>
</dbReference>
<organism evidence="1 2">
    <name type="scientific">Thermococcus thioreducens</name>
    <dbReference type="NCBI Taxonomy" id="277988"/>
    <lineage>
        <taxon>Archaea</taxon>
        <taxon>Methanobacteriati</taxon>
        <taxon>Methanobacteriota</taxon>
        <taxon>Thermococci</taxon>
        <taxon>Thermococcales</taxon>
        <taxon>Thermococcaceae</taxon>
        <taxon>Thermococcus</taxon>
    </lineage>
</organism>
<dbReference type="AlphaFoldDB" id="A0A1I0P3X6"/>